<evidence type="ECO:0000313" key="2">
    <source>
        <dbReference type="Proteomes" id="UP000275408"/>
    </source>
</evidence>
<reference evidence="1 2" key="1">
    <citation type="journal article" date="2018" name="Sci. Rep.">
        <title>Comparative analysis of the Pocillopora damicornis genome highlights role of immune system in coral evolution.</title>
        <authorList>
            <person name="Cunning R."/>
            <person name="Bay R.A."/>
            <person name="Gillette P."/>
            <person name="Baker A.C."/>
            <person name="Traylor-Knowles N."/>
        </authorList>
    </citation>
    <scope>NUCLEOTIDE SEQUENCE [LARGE SCALE GENOMIC DNA]</scope>
    <source>
        <strain evidence="1">RSMAS</strain>
        <tissue evidence="1">Whole animal</tissue>
    </source>
</reference>
<dbReference type="AlphaFoldDB" id="A0A3M6V600"/>
<dbReference type="STRING" id="46731.A0A3M6V600"/>
<sequence length="133" mass="15228">MPKEALQRFERAKHAADDRCDGCEALLGQKTENTLVRDTLYQIQFTTSPNEGFYEVSVRMKQGVPELTAEISRIDAYKNQADCISNNFPLLRKYCYCSTISSSRWFHYRSIISKYAYGLLPPTQTLAKGIDET</sequence>
<protein>
    <submittedName>
        <fullName evidence="1">Uncharacterized protein</fullName>
    </submittedName>
</protein>
<gene>
    <name evidence="1" type="ORF">pdam_00023567</name>
</gene>
<keyword evidence="2" id="KW-1185">Reference proteome</keyword>
<comment type="caution">
    <text evidence="1">The sequence shown here is derived from an EMBL/GenBank/DDBJ whole genome shotgun (WGS) entry which is preliminary data.</text>
</comment>
<organism evidence="1 2">
    <name type="scientific">Pocillopora damicornis</name>
    <name type="common">Cauliflower coral</name>
    <name type="synonym">Millepora damicornis</name>
    <dbReference type="NCBI Taxonomy" id="46731"/>
    <lineage>
        <taxon>Eukaryota</taxon>
        <taxon>Metazoa</taxon>
        <taxon>Cnidaria</taxon>
        <taxon>Anthozoa</taxon>
        <taxon>Hexacorallia</taxon>
        <taxon>Scleractinia</taxon>
        <taxon>Astrocoeniina</taxon>
        <taxon>Pocilloporidae</taxon>
        <taxon>Pocillopora</taxon>
    </lineage>
</organism>
<dbReference type="OrthoDB" id="413313at2759"/>
<proteinExistence type="predicted"/>
<dbReference type="Proteomes" id="UP000275408">
    <property type="component" value="Unassembled WGS sequence"/>
</dbReference>
<evidence type="ECO:0000313" key="1">
    <source>
        <dbReference type="EMBL" id="RMX61300.1"/>
    </source>
</evidence>
<name>A0A3M6V600_POCDA</name>
<dbReference type="EMBL" id="RCHS01000062">
    <property type="protein sequence ID" value="RMX61300.1"/>
    <property type="molecule type" value="Genomic_DNA"/>
</dbReference>
<accession>A0A3M6V600</accession>